<dbReference type="NCBIfam" id="NF033546">
    <property type="entry name" value="transpos_IS21"/>
    <property type="match status" value="1"/>
</dbReference>
<evidence type="ECO:0000259" key="2">
    <source>
        <dbReference type="PROSITE" id="PS50994"/>
    </source>
</evidence>
<sequence length="523" mass="57620">MVDITEILVHWHAGRSKNEIAASLGLARNTVRKYVAAAEEAGIVPGGAAISSAEWAARVREWFPEVADGRLRQVTWPTIEQHRDYIVGQLKAGVTVTTIHQRLRDEEGLAVSIASMRRYVHANLPEEVRASQVRVLRLREAEPGAEAQIDYGQLGRWTDPRSGRRHTVQAFVMVLPASRHMFVYPVLKMDQQAWSSAHVAAFAFFGGCPARLVPDNLKTGVDRPDLYDPKINRAYAELASHYGVLVDPARSRKPRDKASVERPMPYIRDSFWRGRSFASLEEMREQAVRWCLEVAGTRACRPLADAAPLVVFNAVEAGQLQALPQAPFVLSRWSRAKVGPDIHARVDKVLYSIPWRYLGRQLDVRSTATMVQFFCGGELIKTHPRKLSGKQTDLGDYPPERVAFHQRTPAWCRRQAEQIGPACIEVVNVLLAEGALYRLRAAQGVLGLADKHDPQRLEAACARALAVGDPSYRTVKGILVAGTESDPAPAGRGDGGAEAFLHGPDALFAEVIPLHGASTPAAS</sequence>
<protein>
    <submittedName>
        <fullName evidence="3">Integrase</fullName>
    </submittedName>
</protein>
<evidence type="ECO:0000256" key="1">
    <source>
        <dbReference type="ARBA" id="ARBA00009277"/>
    </source>
</evidence>
<feature type="domain" description="Integrase catalytic" evidence="2">
    <location>
        <begin position="139"/>
        <end position="316"/>
    </location>
</feature>
<comment type="similarity">
    <text evidence="1">Belongs to the transposase IS21/IS408/IS1162 family.</text>
</comment>
<dbReference type="GO" id="GO:0003676">
    <property type="term" value="F:nucleic acid binding"/>
    <property type="evidence" value="ECO:0007669"/>
    <property type="project" value="InterPro"/>
</dbReference>
<dbReference type="PANTHER" id="PTHR35004:SF8">
    <property type="entry name" value="TRANSPOSASE RV3428C-RELATED"/>
    <property type="match status" value="1"/>
</dbReference>
<evidence type="ECO:0000313" key="4">
    <source>
        <dbReference type="Proteomes" id="UP000190797"/>
    </source>
</evidence>
<dbReference type="Pfam" id="PF00665">
    <property type="entry name" value="rve"/>
    <property type="match status" value="1"/>
</dbReference>
<dbReference type="InterPro" id="IPR001584">
    <property type="entry name" value="Integrase_cat-core"/>
</dbReference>
<dbReference type="InterPro" id="IPR054353">
    <property type="entry name" value="IstA-like_C"/>
</dbReference>
<dbReference type="InterPro" id="IPR012337">
    <property type="entry name" value="RNaseH-like_sf"/>
</dbReference>
<gene>
    <name evidence="3" type="ORF">BKM31_15820</name>
</gene>
<dbReference type="SUPFAM" id="SSF53098">
    <property type="entry name" value="Ribonuclease H-like"/>
    <property type="match status" value="1"/>
</dbReference>
<dbReference type="PROSITE" id="PS50994">
    <property type="entry name" value="INTEGRASE"/>
    <property type="match status" value="1"/>
</dbReference>
<dbReference type="Gene3D" id="1.10.10.60">
    <property type="entry name" value="Homeodomain-like"/>
    <property type="match status" value="1"/>
</dbReference>
<dbReference type="Proteomes" id="UP000190797">
    <property type="component" value="Chromosome"/>
</dbReference>
<dbReference type="InterPro" id="IPR036397">
    <property type="entry name" value="RNaseH_sf"/>
</dbReference>
<name>A0A1V0AJP2_9ACTN</name>
<evidence type="ECO:0000313" key="3">
    <source>
        <dbReference type="EMBL" id="AQZ70426.1"/>
    </source>
</evidence>
<dbReference type="EMBL" id="CP017717">
    <property type="protein sequence ID" value="AQZ70426.1"/>
    <property type="molecule type" value="Genomic_DNA"/>
</dbReference>
<proteinExistence type="inferred from homology"/>
<dbReference type="Pfam" id="PF22483">
    <property type="entry name" value="Mu-transpos_C_2"/>
    <property type="match status" value="1"/>
</dbReference>
<dbReference type="AlphaFoldDB" id="A0A1V0AJP2"/>
<accession>A0A1V0AJP2</accession>
<reference evidence="4" key="1">
    <citation type="journal article" date="2017" name="Med. Chem. Commun.">
        <title>Nonomuraea sp. ATCC 55076 harbours the largest actinomycete chromosome to date and the kistamicin biosynthetic gene cluster.</title>
        <authorList>
            <person name="Nazari B."/>
            <person name="Forneris C.C."/>
            <person name="Gibson M.I."/>
            <person name="Moon K."/>
            <person name="Schramma K.R."/>
            <person name="Seyedsayamdost M.R."/>
        </authorList>
    </citation>
    <scope>NUCLEOTIDE SEQUENCE [LARGE SCALE GENOMIC DNA]</scope>
    <source>
        <strain evidence="4">ATCC 55076</strain>
    </source>
</reference>
<dbReference type="GO" id="GO:0015074">
    <property type="term" value="P:DNA integration"/>
    <property type="evidence" value="ECO:0007669"/>
    <property type="project" value="InterPro"/>
</dbReference>
<dbReference type="PANTHER" id="PTHR35004">
    <property type="entry name" value="TRANSPOSASE RV3428C-RELATED"/>
    <property type="match status" value="1"/>
</dbReference>
<organism evidence="3 4">
    <name type="scientific">[Actinomadura] parvosata subsp. kistnae</name>
    <dbReference type="NCBI Taxonomy" id="1909395"/>
    <lineage>
        <taxon>Bacteria</taxon>
        <taxon>Bacillati</taxon>
        <taxon>Actinomycetota</taxon>
        <taxon>Actinomycetes</taxon>
        <taxon>Streptosporangiales</taxon>
        <taxon>Streptosporangiaceae</taxon>
        <taxon>Nonomuraea</taxon>
    </lineage>
</organism>
<dbReference type="Gene3D" id="3.30.420.10">
    <property type="entry name" value="Ribonuclease H-like superfamily/Ribonuclease H"/>
    <property type="match status" value="1"/>
</dbReference>
<dbReference type="RefSeq" id="WP_196223994.1">
    <property type="nucleotide sequence ID" value="NZ_CP017717.1"/>
</dbReference>
<keyword evidence="4" id="KW-1185">Reference proteome</keyword>
<dbReference type="STRING" id="1909395.BKM31_15820"/>
<dbReference type="KEGG" id="noa:BKM31_15820"/>